<feature type="binding site" evidence="9">
    <location>
        <begin position="121"/>
        <end position="130"/>
    </location>
    <ligand>
        <name>FMN</name>
        <dbReference type="ChEBI" id="CHEBI:58210"/>
    </ligand>
</feature>
<proteinExistence type="inferred from homology"/>
<dbReference type="Pfam" id="PF00175">
    <property type="entry name" value="NAD_binding_1"/>
    <property type="match status" value="1"/>
</dbReference>
<dbReference type="InterPro" id="IPR003097">
    <property type="entry name" value="CysJ-like_FAD-binding"/>
</dbReference>
<keyword evidence="4 9" id="KW-0285">Flavoprotein</keyword>
<feature type="binding site" evidence="9">
    <location>
        <begin position="83"/>
        <end position="86"/>
    </location>
    <ligand>
        <name>FMN</name>
        <dbReference type="ChEBI" id="CHEBI:58210"/>
    </ligand>
</feature>
<evidence type="ECO:0000256" key="8">
    <source>
        <dbReference type="ARBA" id="ARBA00023002"/>
    </source>
</evidence>
<keyword evidence="14" id="KW-1185">Reference proteome</keyword>
<dbReference type="PRINTS" id="PR00371">
    <property type="entry name" value="FPNCR"/>
</dbReference>
<dbReference type="PROSITE" id="PS51384">
    <property type="entry name" value="FAD_FR"/>
    <property type="match status" value="1"/>
</dbReference>
<keyword evidence="5 9" id="KW-0288">FMN</keyword>
<dbReference type="SUPFAM" id="SSF63380">
    <property type="entry name" value="Riboflavin synthase domain-like"/>
    <property type="match status" value="1"/>
</dbReference>
<comment type="similarity">
    <text evidence="9">In the C-terminal section; belongs to the flavoprotein pyridine nucleotide cytochrome reductase family.</text>
</comment>
<comment type="function">
    <text evidence="9">NADPH-dependent reductase which is a central component of the cytosolic iron-sulfur (Fe-S) protein assembly (CIA) machinery. Transfers electrons from NADPH via its FAD and FMN prosthetic groups to the [2Fe-2S] cluster of DRE2, another key component of the CIA machinery. In turn, this reduced cluster provides electrons for assembly of cytosolic iron-sulfur cluster proteins. Positively controls H(2)O(2)-induced cell death.</text>
</comment>
<dbReference type="GO" id="GO:0016226">
    <property type="term" value="P:iron-sulfur cluster assembly"/>
    <property type="evidence" value="ECO:0007669"/>
    <property type="project" value="UniProtKB-UniRule"/>
</dbReference>
<evidence type="ECO:0000256" key="5">
    <source>
        <dbReference type="ARBA" id="ARBA00022643"/>
    </source>
</evidence>
<comment type="caution">
    <text evidence="9">Lacks conserved residue(s) required for the propagation of feature annotation.</text>
</comment>
<dbReference type="InterPro" id="IPR017938">
    <property type="entry name" value="Riboflavin_synthase-like_b-brl"/>
</dbReference>
<dbReference type="InterPro" id="IPR039261">
    <property type="entry name" value="FNR_nucleotide-bd"/>
</dbReference>
<dbReference type="InterPro" id="IPR017927">
    <property type="entry name" value="FAD-bd_FR_type"/>
</dbReference>
<dbReference type="Pfam" id="PF00667">
    <property type="entry name" value="FAD_binding_1"/>
    <property type="match status" value="1"/>
</dbReference>
<dbReference type="SUPFAM" id="SSF52343">
    <property type="entry name" value="Ferredoxin reductase-like, C-terminal NADP-linked domain"/>
    <property type="match status" value="1"/>
</dbReference>
<dbReference type="GO" id="GO:0160246">
    <property type="term" value="F:NADPH-iron-sulfur [2Fe-2S] protein oxidoreductase activity"/>
    <property type="evidence" value="ECO:0007669"/>
    <property type="project" value="InterPro"/>
</dbReference>
<dbReference type="EC" id="1.18.1.-" evidence="9"/>
<dbReference type="AlphaFoldDB" id="A0AAJ0LX84"/>
<evidence type="ECO:0000259" key="11">
    <source>
        <dbReference type="PROSITE" id="PS50902"/>
    </source>
</evidence>
<feature type="binding site" evidence="9">
    <location>
        <position position="156"/>
    </location>
    <ligand>
        <name>FMN</name>
        <dbReference type="ChEBI" id="CHEBI:58210"/>
    </ligand>
</feature>
<comment type="cofactor">
    <cofactor evidence="2 9">
        <name>FAD</name>
        <dbReference type="ChEBI" id="CHEBI:57692"/>
    </cofactor>
</comment>
<dbReference type="Pfam" id="PF00258">
    <property type="entry name" value="Flavodoxin_1"/>
    <property type="match status" value="1"/>
</dbReference>
<dbReference type="InterPro" id="IPR001094">
    <property type="entry name" value="Flavdoxin-like"/>
</dbReference>
<evidence type="ECO:0000313" key="14">
    <source>
        <dbReference type="Proteomes" id="UP001271007"/>
    </source>
</evidence>
<feature type="region of interest" description="Disordered" evidence="10">
    <location>
        <begin position="1"/>
        <end position="29"/>
    </location>
</feature>
<feature type="binding site" evidence="9">
    <location>
        <begin position="482"/>
        <end position="485"/>
    </location>
    <ligand>
        <name>FAD</name>
        <dbReference type="ChEBI" id="CHEBI:57692"/>
    </ligand>
</feature>
<dbReference type="GO" id="GO:0005829">
    <property type="term" value="C:cytosol"/>
    <property type="evidence" value="ECO:0007669"/>
    <property type="project" value="TreeGrafter"/>
</dbReference>
<comment type="similarity">
    <text evidence="9">Belongs to the NADPH-dependent diflavin oxidoreductase NDOR1 family.</text>
</comment>
<dbReference type="Gene3D" id="1.20.990.10">
    <property type="entry name" value="NADPH-cytochrome p450 Reductase, Chain A, domain 3"/>
    <property type="match status" value="1"/>
</dbReference>
<comment type="subcellular location">
    <subcellularLocation>
        <location evidence="9">Cytoplasm</location>
    </subcellularLocation>
    <subcellularLocation>
        <location evidence="9">Mitochondrion</location>
    </subcellularLocation>
    <text evidence="9">Relocalizes to mitochondria after H(2)O(2) exposure.</text>
</comment>
<dbReference type="InterPro" id="IPR001433">
    <property type="entry name" value="OxRdtase_FAD/NAD-bd"/>
</dbReference>
<dbReference type="Proteomes" id="UP001271007">
    <property type="component" value="Unassembled WGS sequence"/>
</dbReference>
<feature type="domain" description="Flavodoxin-like" evidence="11">
    <location>
        <begin position="30"/>
        <end position="174"/>
    </location>
</feature>
<dbReference type="GO" id="GO:0050660">
    <property type="term" value="F:flavin adenine dinucleotide binding"/>
    <property type="evidence" value="ECO:0007669"/>
    <property type="project" value="UniProtKB-UniRule"/>
</dbReference>
<accession>A0AAJ0LX84</accession>
<keyword evidence="6 9" id="KW-0274">FAD</keyword>
<dbReference type="InterPro" id="IPR029039">
    <property type="entry name" value="Flavoprotein-like_sf"/>
</dbReference>
<dbReference type="GO" id="GO:0005739">
    <property type="term" value="C:mitochondrion"/>
    <property type="evidence" value="ECO:0007669"/>
    <property type="project" value="UniProtKB-SubCell"/>
</dbReference>
<dbReference type="SUPFAM" id="SSF52218">
    <property type="entry name" value="Flavoproteins"/>
    <property type="match status" value="1"/>
</dbReference>
<comment type="catalytic activity">
    <reaction evidence="9">
        <text>2 oxidized [2Fe-2S]-[protein] + NADPH = 2 reduced [2Fe-2S]-[protein] + NADP(+) + H(+)</text>
        <dbReference type="Rhea" id="RHEA:67716"/>
        <dbReference type="Rhea" id="RHEA-COMP:17327"/>
        <dbReference type="Rhea" id="RHEA-COMP:17328"/>
        <dbReference type="ChEBI" id="CHEBI:15378"/>
        <dbReference type="ChEBI" id="CHEBI:33737"/>
        <dbReference type="ChEBI" id="CHEBI:33738"/>
        <dbReference type="ChEBI" id="CHEBI:57783"/>
        <dbReference type="ChEBI" id="CHEBI:58349"/>
    </reaction>
</comment>
<gene>
    <name evidence="9 13" type="primary">TAH18</name>
    <name evidence="13" type="ORF">LTR09_000231</name>
</gene>
<reference evidence="13" key="1">
    <citation type="submission" date="2023-04" db="EMBL/GenBank/DDBJ databases">
        <title>Black Yeasts Isolated from many extreme environments.</title>
        <authorList>
            <person name="Coleine C."/>
            <person name="Stajich J.E."/>
            <person name="Selbmann L."/>
        </authorList>
    </citation>
    <scope>NUCLEOTIDE SEQUENCE</scope>
    <source>
        <strain evidence="13">CCFEE 5312</strain>
    </source>
</reference>
<feature type="binding site" evidence="9">
    <location>
        <position position="686"/>
    </location>
    <ligand>
        <name>FAD</name>
        <dbReference type="ChEBI" id="CHEBI:57692"/>
    </ligand>
</feature>
<dbReference type="InterPro" id="IPR001709">
    <property type="entry name" value="Flavoprot_Pyr_Nucl_cyt_Rdtase"/>
</dbReference>
<keyword evidence="8 9" id="KW-0560">Oxidoreductase</keyword>
<comment type="cofactor">
    <cofactor evidence="1 9">
        <name>FMN</name>
        <dbReference type="ChEBI" id="CHEBI:58210"/>
    </cofactor>
</comment>
<evidence type="ECO:0000256" key="3">
    <source>
        <dbReference type="ARBA" id="ARBA00022490"/>
    </source>
</evidence>
<feature type="binding site" evidence="9">
    <location>
        <position position="524"/>
    </location>
    <ligand>
        <name>NADP(+)</name>
        <dbReference type="ChEBI" id="CHEBI:58349"/>
    </ligand>
</feature>
<feature type="binding site" evidence="9">
    <location>
        <begin position="36"/>
        <end position="41"/>
    </location>
    <ligand>
        <name>FMN</name>
        <dbReference type="ChEBI" id="CHEBI:58210"/>
    </ligand>
</feature>
<dbReference type="InterPro" id="IPR023173">
    <property type="entry name" value="NADPH_Cyt_P450_Rdtase_alpha"/>
</dbReference>
<feature type="domain" description="FAD-binding FR-type" evidence="12">
    <location>
        <begin position="253"/>
        <end position="511"/>
    </location>
</feature>
<dbReference type="PROSITE" id="PS50902">
    <property type="entry name" value="FLAVODOXIN_LIKE"/>
    <property type="match status" value="1"/>
</dbReference>
<dbReference type="Gene3D" id="2.40.30.10">
    <property type="entry name" value="Translation factors"/>
    <property type="match status" value="1"/>
</dbReference>
<organism evidence="13 14">
    <name type="scientific">Extremus antarcticus</name>
    <dbReference type="NCBI Taxonomy" id="702011"/>
    <lineage>
        <taxon>Eukaryota</taxon>
        <taxon>Fungi</taxon>
        <taxon>Dikarya</taxon>
        <taxon>Ascomycota</taxon>
        <taxon>Pezizomycotina</taxon>
        <taxon>Dothideomycetes</taxon>
        <taxon>Dothideomycetidae</taxon>
        <taxon>Mycosphaerellales</taxon>
        <taxon>Extremaceae</taxon>
        <taxon>Extremus</taxon>
    </lineage>
</organism>
<dbReference type="EMBL" id="JAWDJX010000001">
    <property type="protein sequence ID" value="KAK3058666.1"/>
    <property type="molecule type" value="Genomic_DNA"/>
</dbReference>
<evidence type="ECO:0000256" key="2">
    <source>
        <dbReference type="ARBA" id="ARBA00001974"/>
    </source>
</evidence>
<dbReference type="HAMAP" id="MF_03178">
    <property type="entry name" value="NDOR1"/>
    <property type="match status" value="1"/>
</dbReference>
<evidence type="ECO:0000256" key="1">
    <source>
        <dbReference type="ARBA" id="ARBA00001917"/>
    </source>
</evidence>
<evidence type="ECO:0000259" key="12">
    <source>
        <dbReference type="PROSITE" id="PS51384"/>
    </source>
</evidence>
<dbReference type="PRINTS" id="PR00369">
    <property type="entry name" value="FLAVODOXIN"/>
</dbReference>
<evidence type="ECO:0000256" key="10">
    <source>
        <dbReference type="SAM" id="MobiDB-lite"/>
    </source>
</evidence>
<comment type="similarity">
    <text evidence="9">In the N-terminal section; belongs to the flavodoxin family.</text>
</comment>
<sequence>MERAGQDDGASAQNGRKHETTPKTGKPRTALVLYGSETGNAQDVAEEVGRMAERLRFDTTVLDMDSVQLRDMLKPTVVVFALSTTGQGDVPQNARKFWKTLLSGALKAGVMRRIRFSSFGIGDSSYARYNIAHRMLCGRLQQLGAQLFCERGEGNEQHPEGHSAGFREWIVALREMLIESFPCPEGTELLVDDEFLEPKWKLALSGQEDMSQSNGLSEHPPGMNGAINGSSAHAQKMAEMVGDVPSHDLNPIKDAHTARLVANDRVTTHDHFQDVRLLDFRFADDISYGPGAVAVIYPKNFPSDVQGFIELMSWQAVADKPLDLVPTSSQSTTNPSPLRHITLPHPLTLRWLLENALDIMSIPRRSFFANLIHFTDSSNADAEYQKERLVELANPELIDELWDYTTRPKRTILEVMTDFTAIWIPWQYCLTTLPLMKGRQFSIASGGQLRHPLDGSQETRVQLLVAIADPPSPIIKYRRRYGVCTRYIATLQAGQDLRIGIQPGYLDARPSDLDVPILMIAPGTGVAPMRSLIWQRVLWAHELGLRAPGKALEGDVLFFGSRNAEADFFFVDEWEELQKSEGLTVLTAFSRDKEKPRQYVQDVLRKNAEMVRRIVVREKGKIYLCGSSGNMPKAVREALVDVLSEVDGVHLGIGDKELKDGQDGRTAAEAYLERMERAGRWKQETW</sequence>
<feature type="binding site" evidence="9">
    <location>
        <begin position="439"/>
        <end position="442"/>
    </location>
    <ligand>
        <name>FAD</name>
        <dbReference type="ChEBI" id="CHEBI:57692"/>
    </ligand>
</feature>
<dbReference type="PANTHER" id="PTHR19384">
    <property type="entry name" value="NITRIC OXIDE SYNTHASE-RELATED"/>
    <property type="match status" value="1"/>
</dbReference>
<name>A0AAJ0LX84_9PEZI</name>
<dbReference type="InterPro" id="IPR028879">
    <property type="entry name" value="NDOR1"/>
</dbReference>
<dbReference type="Gene3D" id="3.40.50.80">
    <property type="entry name" value="Nucleotide-binding domain of ferredoxin-NADP reductase (FNR) module"/>
    <property type="match status" value="1"/>
</dbReference>
<dbReference type="GO" id="GO:0016651">
    <property type="term" value="F:oxidoreductase activity, acting on NAD(P)H"/>
    <property type="evidence" value="ECO:0007669"/>
    <property type="project" value="UniProtKB-UniRule"/>
</dbReference>
<dbReference type="GO" id="GO:0010181">
    <property type="term" value="F:FMN binding"/>
    <property type="evidence" value="ECO:0007669"/>
    <property type="project" value="UniProtKB-UniRule"/>
</dbReference>
<keyword evidence="3 9" id="KW-0963">Cytoplasm</keyword>
<feature type="binding site" evidence="9">
    <location>
        <begin position="597"/>
        <end position="601"/>
    </location>
    <ligand>
        <name>NADP(+)</name>
        <dbReference type="ChEBI" id="CHEBI:58349"/>
    </ligand>
</feature>
<keyword evidence="7 9" id="KW-0521">NADP</keyword>
<evidence type="ECO:0000256" key="9">
    <source>
        <dbReference type="HAMAP-Rule" id="MF_03178"/>
    </source>
</evidence>
<keyword evidence="9" id="KW-0496">Mitochondrion</keyword>
<feature type="binding site" evidence="9">
    <location>
        <begin position="590"/>
        <end position="591"/>
    </location>
    <ligand>
        <name>NADP(+)</name>
        <dbReference type="ChEBI" id="CHEBI:58349"/>
    </ligand>
</feature>
<dbReference type="Gene3D" id="3.40.50.360">
    <property type="match status" value="1"/>
</dbReference>
<comment type="subunit">
    <text evidence="9">Interacts with DRE2; as part of the cytosolic iron-sulfur (Fe-S) protein assembly (CIA) machinery.</text>
</comment>
<dbReference type="GO" id="GO:0050661">
    <property type="term" value="F:NADP binding"/>
    <property type="evidence" value="ECO:0007669"/>
    <property type="project" value="UniProtKB-UniRule"/>
</dbReference>
<evidence type="ECO:0000313" key="13">
    <source>
        <dbReference type="EMBL" id="KAK3058666.1"/>
    </source>
</evidence>
<evidence type="ECO:0000256" key="4">
    <source>
        <dbReference type="ARBA" id="ARBA00022630"/>
    </source>
</evidence>
<dbReference type="PANTHER" id="PTHR19384:SF10">
    <property type="entry name" value="NADPH-DEPENDENT DIFLAVIN OXIDOREDUCTASE 1"/>
    <property type="match status" value="1"/>
</dbReference>
<evidence type="ECO:0000256" key="7">
    <source>
        <dbReference type="ARBA" id="ARBA00022857"/>
    </source>
</evidence>
<dbReference type="InterPro" id="IPR008254">
    <property type="entry name" value="Flavodoxin/NO_synth"/>
</dbReference>
<evidence type="ECO:0000256" key="6">
    <source>
        <dbReference type="ARBA" id="ARBA00022827"/>
    </source>
</evidence>
<protein>
    <recommendedName>
        <fullName evidence="9">NADPH-dependent diflavin oxidoreductase 1</fullName>
        <ecNumber evidence="9">1.18.1.-</ecNumber>
    </recommendedName>
    <alternativeName>
        <fullName evidence="9">NADPH-dependent FMN and FAD-containing oxidoreductase</fullName>
    </alternativeName>
</protein>
<comment type="caution">
    <text evidence="13">The sequence shown here is derived from an EMBL/GenBank/DDBJ whole genome shotgun (WGS) entry which is preliminary data.</text>
</comment>